<feature type="compositionally biased region" description="Basic and acidic residues" evidence="1">
    <location>
        <begin position="21"/>
        <end position="49"/>
    </location>
</feature>
<evidence type="ECO:0000313" key="2">
    <source>
        <dbReference type="EMBL" id="KAK0643907.1"/>
    </source>
</evidence>
<keyword evidence="3" id="KW-1185">Reference proteome</keyword>
<evidence type="ECO:0000256" key="1">
    <source>
        <dbReference type="SAM" id="MobiDB-lite"/>
    </source>
</evidence>
<comment type="caution">
    <text evidence="2">The sequence shown here is derived from an EMBL/GenBank/DDBJ whole genome shotgun (WGS) entry which is preliminary data.</text>
</comment>
<sequence length="380" mass="41461">MFRQRGGGLPKRPKLGGRLPNKRDRYIDDNDSGGEDKDGHTGHDDKHQTDQQAESWAAAEGSQAHTVADAGARHLHDASMESDPWVDPASTPPGHGADDDGNIVMEDADVDLNTGIDDDSDDWESPSSSEAEHHCHVDNLRYKGGAEETAIRSAMQMDEMYEEEALPADQAAMQDYPMHDEVPDISTLVEVRQNTSLETSTFEKALATFAELTGLSRWYGASLKEVLCLIQDADGKVHPMVENLPKHLSTLKNCLQKRMPMMNMREADIPLDVMRMPTRLVSASRATSTPDFGTTMLVTKRTVLSKNGFESRRTPFSFDSTISRPSFSFSACERVVLLVWMPAGPEKMGGARAFAGACCPAIKGGKKAAGESVCGQDFGA</sequence>
<accession>A0AA39Y0T7</accession>
<name>A0AA39Y0T7_9PEZI</name>
<feature type="region of interest" description="Disordered" evidence="1">
    <location>
        <begin position="1"/>
        <end position="103"/>
    </location>
</feature>
<dbReference type="Proteomes" id="UP001174936">
    <property type="component" value="Unassembled WGS sequence"/>
</dbReference>
<dbReference type="EMBL" id="JAULSV010000005">
    <property type="protein sequence ID" value="KAK0643907.1"/>
    <property type="molecule type" value="Genomic_DNA"/>
</dbReference>
<organism evidence="2 3">
    <name type="scientific">Cercophora newfieldiana</name>
    <dbReference type="NCBI Taxonomy" id="92897"/>
    <lineage>
        <taxon>Eukaryota</taxon>
        <taxon>Fungi</taxon>
        <taxon>Dikarya</taxon>
        <taxon>Ascomycota</taxon>
        <taxon>Pezizomycotina</taxon>
        <taxon>Sordariomycetes</taxon>
        <taxon>Sordariomycetidae</taxon>
        <taxon>Sordariales</taxon>
        <taxon>Lasiosphaeriaceae</taxon>
        <taxon>Cercophora</taxon>
    </lineage>
</organism>
<proteinExistence type="predicted"/>
<gene>
    <name evidence="2" type="ORF">B0T16DRAFT_460002</name>
</gene>
<dbReference type="AlphaFoldDB" id="A0AA39Y0T7"/>
<protein>
    <submittedName>
        <fullName evidence="2">Uncharacterized protein</fullName>
    </submittedName>
</protein>
<evidence type="ECO:0000313" key="3">
    <source>
        <dbReference type="Proteomes" id="UP001174936"/>
    </source>
</evidence>
<reference evidence="2" key="1">
    <citation type="submission" date="2023-06" db="EMBL/GenBank/DDBJ databases">
        <title>Genome-scale phylogeny and comparative genomics of the fungal order Sordariales.</title>
        <authorList>
            <consortium name="Lawrence Berkeley National Laboratory"/>
            <person name="Hensen N."/>
            <person name="Bonometti L."/>
            <person name="Westerberg I."/>
            <person name="Brannstrom I.O."/>
            <person name="Guillou S."/>
            <person name="Cros-Aarteil S."/>
            <person name="Calhoun S."/>
            <person name="Haridas S."/>
            <person name="Kuo A."/>
            <person name="Mondo S."/>
            <person name="Pangilinan J."/>
            <person name="Riley R."/>
            <person name="Labutti K."/>
            <person name="Andreopoulos B."/>
            <person name="Lipzen A."/>
            <person name="Chen C."/>
            <person name="Yanf M."/>
            <person name="Daum C."/>
            <person name="Ng V."/>
            <person name="Clum A."/>
            <person name="Steindorff A."/>
            <person name="Ohm R."/>
            <person name="Martin F."/>
            <person name="Silar P."/>
            <person name="Natvig D."/>
            <person name="Lalanne C."/>
            <person name="Gautier V."/>
            <person name="Ament-Velasquez S.L."/>
            <person name="Kruys A."/>
            <person name="Hutchinson M.I."/>
            <person name="Powell A.J."/>
            <person name="Barry K."/>
            <person name="Miller A.N."/>
            <person name="Grigoriev I.V."/>
            <person name="Debuchy R."/>
            <person name="Gladieux P."/>
            <person name="Thoren M.H."/>
            <person name="Johannesson H."/>
        </authorList>
    </citation>
    <scope>NUCLEOTIDE SEQUENCE</scope>
    <source>
        <strain evidence="2">SMH2532-1</strain>
    </source>
</reference>